<feature type="repeat" description="WD" evidence="3">
    <location>
        <begin position="190"/>
        <end position="230"/>
    </location>
</feature>
<dbReference type="InterPro" id="IPR015943">
    <property type="entry name" value="WD40/YVTN_repeat-like_dom_sf"/>
</dbReference>
<dbReference type="Pfam" id="PF08513">
    <property type="entry name" value="LisH"/>
    <property type="match status" value="1"/>
</dbReference>
<sequence>MLTAEQESALDSAVHAYLVSKGYSSAASSLLSESPSFSSASSPPPPPPASEVPLLCRKWVTVARLQKKVMELEASLKASSSAPSAPAPSAGGRLLPVDSPTPLSCPGHAGAVTCASLHPSQTICASSSEDATVKLWDCESGDFQRTLKGHTAAVTCVCWSPDGSLLASASSDLTVKLWSPTDDYACKRTLRGHEHVVSSCLFLSAGSLASASRDGTVKLWSPASGFVLHEFRREGWVRCLAATHDGGVMAAGDAGGEIAVYDVAAKAERACVSAHETVVEAVAFPPLPPASSTPASPTLLASASRDKTVKLWSLASGSLSLSPLHVFSCHENWVRALSFHRSGAYLLSVSDDRSLRVLDVKNKRALRTFEDAHPHFVQALAVGVRTPVVVTGGVDNLLKFWKCR</sequence>
<proteinExistence type="predicted"/>
<evidence type="ECO:0000313" key="4">
    <source>
        <dbReference type="EMBL" id="GMI27669.1"/>
    </source>
</evidence>
<gene>
    <name evidence="4" type="ORF">TeGR_g10223</name>
</gene>
<evidence type="ECO:0008006" key="6">
    <source>
        <dbReference type="Google" id="ProtNLM"/>
    </source>
</evidence>
<keyword evidence="1 3" id="KW-0853">WD repeat</keyword>
<evidence type="ECO:0000313" key="5">
    <source>
        <dbReference type="Proteomes" id="UP001165060"/>
    </source>
</evidence>
<protein>
    <recommendedName>
        <fullName evidence="6">Lissencephaly-1 homolog</fullName>
    </recommendedName>
</protein>
<feature type="repeat" description="WD" evidence="3">
    <location>
        <begin position="370"/>
        <end position="404"/>
    </location>
</feature>
<dbReference type="Gene3D" id="1.20.960.30">
    <property type="match status" value="1"/>
</dbReference>
<accession>A0ABQ6MKQ7</accession>
<comment type="caution">
    <text evidence="4">The sequence shown here is derived from an EMBL/GenBank/DDBJ whole genome shotgun (WGS) entry which is preliminary data.</text>
</comment>
<dbReference type="EMBL" id="BRYB01002930">
    <property type="protein sequence ID" value="GMI27669.1"/>
    <property type="molecule type" value="Genomic_DNA"/>
</dbReference>
<dbReference type="PROSITE" id="PS50082">
    <property type="entry name" value="WD_REPEATS_2"/>
    <property type="match status" value="6"/>
</dbReference>
<feature type="repeat" description="WD" evidence="3">
    <location>
        <begin position="147"/>
        <end position="179"/>
    </location>
</feature>
<name>A0ABQ6MKQ7_9STRA</name>
<dbReference type="InterPro" id="IPR001680">
    <property type="entry name" value="WD40_rpt"/>
</dbReference>
<dbReference type="InterPro" id="IPR037190">
    <property type="entry name" value="LIS1_N"/>
</dbReference>
<dbReference type="SMART" id="SM00320">
    <property type="entry name" value="WD40"/>
    <property type="match status" value="7"/>
</dbReference>
<dbReference type="SUPFAM" id="SSF50978">
    <property type="entry name" value="WD40 repeat-like"/>
    <property type="match status" value="1"/>
</dbReference>
<dbReference type="PROSITE" id="PS50896">
    <property type="entry name" value="LISH"/>
    <property type="match status" value="1"/>
</dbReference>
<dbReference type="PRINTS" id="PR00320">
    <property type="entry name" value="GPROTEINBRPT"/>
</dbReference>
<evidence type="ECO:0000256" key="3">
    <source>
        <dbReference type="PROSITE-ProRule" id="PRU00221"/>
    </source>
</evidence>
<evidence type="ECO:0000256" key="1">
    <source>
        <dbReference type="ARBA" id="ARBA00022574"/>
    </source>
</evidence>
<dbReference type="CDD" id="cd00200">
    <property type="entry name" value="WD40"/>
    <property type="match status" value="1"/>
</dbReference>
<dbReference type="Proteomes" id="UP001165060">
    <property type="component" value="Unassembled WGS sequence"/>
</dbReference>
<dbReference type="InterPro" id="IPR020472">
    <property type="entry name" value="WD40_PAC1"/>
</dbReference>
<evidence type="ECO:0000256" key="2">
    <source>
        <dbReference type="ARBA" id="ARBA00022737"/>
    </source>
</evidence>
<dbReference type="Pfam" id="PF00400">
    <property type="entry name" value="WD40"/>
    <property type="match status" value="5"/>
</dbReference>
<reference evidence="4 5" key="1">
    <citation type="journal article" date="2023" name="Commun. Biol.">
        <title>Genome analysis of Parmales, the sister group of diatoms, reveals the evolutionary specialization of diatoms from phago-mixotrophs to photoautotrophs.</title>
        <authorList>
            <person name="Ban H."/>
            <person name="Sato S."/>
            <person name="Yoshikawa S."/>
            <person name="Yamada K."/>
            <person name="Nakamura Y."/>
            <person name="Ichinomiya M."/>
            <person name="Sato N."/>
            <person name="Blanc-Mathieu R."/>
            <person name="Endo H."/>
            <person name="Kuwata A."/>
            <person name="Ogata H."/>
        </authorList>
    </citation>
    <scope>NUCLEOTIDE SEQUENCE [LARGE SCALE GENOMIC DNA]</scope>
</reference>
<keyword evidence="5" id="KW-1185">Reference proteome</keyword>
<dbReference type="Gene3D" id="2.130.10.10">
    <property type="entry name" value="YVTN repeat-like/Quinoprotein amine dehydrogenase"/>
    <property type="match status" value="1"/>
</dbReference>
<dbReference type="PANTHER" id="PTHR22847:SF637">
    <property type="entry name" value="WD REPEAT DOMAIN 5B"/>
    <property type="match status" value="1"/>
</dbReference>
<keyword evidence="2" id="KW-0677">Repeat</keyword>
<dbReference type="PANTHER" id="PTHR22847">
    <property type="entry name" value="WD40 REPEAT PROTEIN"/>
    <property type="match status" value="1"/>
</dbReference>
<dbReference type="SUPFAM" id="SSF109925">
    <property type="entry name" value="Lissencephaly-1 protein (Lis-1, PAF-AH alpha) N-terminal domain"/>
    <property type="match status" value="1"/>
</dbReference>
<feature type="repeat" description="WD" evidence="3">
    <location>
        <begin position="327"/>
        <end position="368"/>
    </location>
</feature>
<organism evidence="4 5">
    <name type="scientific">Tetraparma gracilis</name>
    <dbReference type="NCBI Taxonomy" id="2962635"/>
    <lineage>
        <taxon>Eukaryota</taxon>
        <taxon>Sar</taxon>
        <taxon>Stramenopiles</taxon>
        <taxon>Ochrophyta</taxon>
        <taxon>Bolidophyceae</taxon>
        <taxon>Parmales</taxon>
        <taxon>Triparmaceae</taxon>
        <taxon>Tetraparma</taxon>
    </lineage>
</organism>
<feature type="repeat" description="WD" evidence="3">
    <location>
        <begin position="105"/>
        <end position="146"/>
    </location>
</feature>
<dbReference type="InterPro" id="IPR036322">
    <property type="entry name" value="WD40_repeat_dom_sf"/>
</dbReference>
<dbReference type="InterPro" id="IPR006594">
    <property type="entry name" value="LisH"/>
</dbReference>
<dbReference type="PROSITE" id="PS50294">
    <property type="entry name" value="WD_REPEATS_REGION"/>
    <property type="match status" value="4"/>
</dbReference>
<feature type="repeat" description="WD" evidence="3">
    <location>
        <begin position="272"/>
        <end position="322"/>
    </location>
</feature>